<dbReference type="AlphaFoldDB" id="A0A8S4PCW8"/>
<dbReference type="PRINTS" id="PR00237">
    <property type="entry name" value="GPCRRHODOPSN"/>
</dbReference>
<evidence type="ECO:0000259" key="7">
    <source>
        <dbReference type="PROSITE" id="PS50262"/>
    </source>
</evidence>
<dbReference type="PANTHER" id="PTHR22750">
    <property type="entry name" value="G-PROTEIN COUPLED RECEPTOR"/>
    <property type="match status" value="1"/>
</dbReference>
<dbReference type="InterPro" id="IPR000276">
    <property type="entry name" value="GPCR_Rhodpsn"/>
</dbReference>
<feature type="transmembrane region" description="Helical" evidence="6">
    <location>
        <begin position="236"/>
        <end position="260"/>
    </location>
</feature>
<dbReference type="InterPro" id="IPR017452">
    <property type="entry name" value="GPCR_Rhodpsn_7TM"/>
</dbReference>
<proteinExistence type="predicted"/>
<organism evidence="8 9">
    <name type="scientific">Owenia fusiformis</name>
    <name type="common">Polychaete worm</name>
    <dbReference type="NCBI Taxonomy" id="6347"/>
    <lineage>
        <taxon>Eukaryota</taxon>
        <taxon>Metazoa</taxon>
        <taxon>Spiralia</taxon>
        <taxon>Lophotrochozoa</taxon>
        <taxon>Annelida</taxon>
        <taxon>Polychaeta</taxon>
        <taxon>Sedentaria</taxon>
        <taxon>Canalipalpata</taxon>
        <taxon>Sabellida</taxon>
        <taxon>Oweniida</taxon>
        <taxon>Oweniidae</taxon>
        <taxon>Owenia</taxon>
    </lineage>
</organism>
<keyword evidence="9" id="KW-1185">Reference proteome</keyword>
<feature type="transmembrane region" description="Helical" evidence="6">
    <location>
        <begin position="72"/>
        <end position="99"/>
    </location>
</feature>
<dbReference type="PROSITE" id="PS50262">
    <property type="entry name" value="G_PROTEIN_RECEP_F1_2"/>
    <property type="match status" value="1"/>
</dbReference>
<feature type="transmembrane region" description="Helical" evidence="6">
    <location>
        <begin position="29"/>
        <end position="52"/>
    </location>
</feature>
<evidence type="ECO:0000256" key="5">
    <source>
        <dbReference type="ARBA" id="ARBA00023136"/>
    </source>
</evidence>
<evidence type="ECO:0000256" key="1">
    <source>
        <dbReference type="ARBA" id="ARBA00004651"/>
    </source>
</evidence>
<evidence type="ECO:0000313" key="8">
    <source>
        <dbReference type="EMBL" id="CAH1791112.1"/>
    </source>
</evidence>
<protein>
    <recommendedName>
        <fullName evidence="7">G-protein coupled receptors family 1 profile domain-containing protein</fullName>
    </recommendedName>
</protein>
<keyword evidence="3 6" id="KW-0812">Transmembrane</keyword>
<accession>A0A8S4PCW8</accession>
<keyword evidence="4 6" id="KW-1133">Transmembrane helix</keyword>
<evidence type="ECO:0000256" key="4">
    <source>
        <dbReference type="ARBA" id="ARBA00022989"/>
    </source>
</evidence>
<feature type="domain" description="G-protein coupled receptors family 1 profile" evidence="7">
    <location>
        <begin position="1"/>
        <end position="289"/>
    </location>
</feature>
<evidence type="ECO:0000313" key="9">
    <source>
        <dbReference type="Proteomes" id="UP000749559"/>
    </source>
</evidence>
<dbReference type="EMBL" id="CAIIXF020000008">
    <property type="protein sequence ID" value="CAH1791112.1"/>
    <property type="molecule type" value="Genomic_DNA"/>
</dbReference>
<dbReference type="SUPFAM" id="SSF81321">
    <property type="entry name" value="Family A G protein-coupled receptor-like"/>
    <property type="match status" value="1"/>
</dbReference>
<comment type="caution">
    <text evidence="8">The sequence shown here is derived from an EMBL/GenBank/DDBJ whole genome shotgun (WGS) entry which is preliminary data.</text>
</comment>
<evidence type="ECO:0000256" key="2">
    <source>
        <dbReference type="ARBA" id="ARBA00022475"/>
    </source>
</evidence>
<reference evidence="8" key="1">
    <citation type="submission" date="2022-03" db="EMBL/GenBank/DDBJ databases">
        <authorList>
            <person name="Martin C."/>
        </authorList>
    </citation>
    <scope>NUCLEOTIDE SEQUENCE</scope>
</reference>
<gene>
    <name evidence="8" type="ORF">OFUS_LOCUS16234</name>
</gene>
<dbReference type="OrthoDB" id="10044919at2759"/>
<comment type="subcellular location">
    <subcellularLocation>
        <location evidence="1">Cell membrane</location>
        <topology evidence="1">Multi-pass membrane protein</topology>
    </subcellularLocation>
</comment>
<name>A0A8S4PCW8_OWEFU</name>
<dbReference type="Gene3D" id="1.20.1070.10">
    <property type="entry name" value="Rhodopsin 7-helix transmembrane proteins"/>
    <property type="match status" value="1"/>
</dbReference>
<keyword evidence="2" id="KW-1003">Cell membrane</keyword>
<dbReference type="GO" id="GO:0004930">
    <property type="term" value="F:G protein-coupled receptor activity"/>
    <property type="evidence" value="ECO:0007669"/>
    <property type="project" value="InterPro"/>
</dbReference>
<dbReference type="Pfam" id="PF00001">
    <property type="entry name" value="7tm_1"/>
    <property type="match status" value="1"/>
</dbReference>
<sequence length="314" mass="36532">MTGVFLLWIDSFLMTKRALVKEPFSKRTAFLLIILTWIIWILYVCSFLFFLNDDPDEVQVGCLVSNGFINRYHLMGLSIVVFLHLIILITLQCSTFFMLSQHIRHLTRQGLIPSEPKVFHIRIKQNKVSPSNKTLKIIQHCPTENPLDPRPGCSNQFGYMDRQQQQDSRFLTVRNNFDQRGEKHLRYMKSKSDKYAESIEQGIDSLAESAIEIELHPNTYYSYLQWTKRMSRFAKLISLVLLSFIACYTPFFVCLFLYSLHPGRYISGQVNYITSNILVLNSITNVFVYLIKSKDYRKAFKHILTCKKGAVPTG</sequence>
<feature type="transmembrane region" description="Helical" evidence="6">
    <location>
        <begin position="272"/>
        <end position="291"/>
    </location>
</feature>
<dbReference type="GO" id="GO:0005886">
    <property type="term" value="C:plasma membrane"/>
    <property type="evidence" value="ECO:0007669"/>
    <property type="project" value="UniProtKB-SubCell"/>
</dbReference>
<keyword evidence="5 6" id="KW-0472">Membrane</keyword>
<evidence type="ECO:0000256" key="3">
    <source>
        <dbReference type="ARBA" id="ARBA00022692"/>
    </source>
</evidence>
<evidence type="ECO:0000256" key="6">
    <source>
        <dbReference type="SAM" id="Phobius"/>
    </source>
</evidence>
<dbReference type="Proteomes" id="UP000749559">
    <property type="component" value="Unassembled WGS sequence"/>
</dbReference>